<dbReference type="CDD" id="cd01672">
    <property type="entry name" value="TMPK"/>
    <property type="match status" value="1"/>
</dbReference>
<keyword evidence="7 10" id="KW-0418">Kinase</keyword>
<evidence type="ECO:0000256" key="9">
    <source>
        <dbReference type="ARBA" id="ARBA00029962"/>
    </source>
</evidence>
<dbReference type="GO" id="GO:0006227">
    <property type="term" value="P:dUDP biosynthetic process"/>
    <property type="evidence" value="ECO:0007669"/>
    <property type="project" value="TreeGrafter"/>
</dbReference>
<sequence>MRDNTEINGRLIVVEGLDGSGKSTQVSLLRKWLESQDVKVSFTVWNSSDLVKKATRRGKKKQMFTPTTFSLLHCTDFADRYEQMILPQLKAGYIVLADRYAYTAFARDVVRGCDREWVRKIYNFAIEPHISFFFRLPLEVALGRVMIGRSMIKFYEAGMDMGFSVDPKESFRIFQDKISEEYERIIKEFNFEVIDATRPIKEQQDNIREIVSKKIDLYDFKYKSLNIVKFDRRGIL</sequence>
<comment type="caution">
    <text evidence="12">The sequence shown here is derived from an EMBL/GenBank/DDBJ whole genome shotgun (WGS) entry which is preliminary data.</text>
</comment>
<dbReference type="GO" id="GO:0006235">
    <property type="term" value="P:dTTP biosynthetic process"/>
    <property type="evidence" value="ECO:0007669"/>
    <property type="project" value="UniProtKB-UniRule"/>
</dbReference>
<name>A0A520KQU2_METT2</name>
<dbReference type="GO" id="GO:0005524">
    <property type="term" value="F:ATP binding"/>
    <property type="evidence" value="ECO:0007669"/>
    <property type="project" value="UniProtKB-UniRule"/>
</dbReference>
<comment type="similarity">
    <text evidence="1 10">Belongs to the thymidylate kinase family.</text>
</comment>
<protein>
    <recommendedName>
        <fullName evidence="3 10">Probable thymidylate kinase</fullName>
        <ecNumber evidence="2 10">2.7.4.9</ecNumber>
    </recommendedName>
    <alternativeName>
        <fullName evidence="9 10">dTMP kinase</fullName>
    </alternativeName>
</protein>
<dbReference type="EC" id="2.7.4.9" evidence="2 10"/>
<evidence type="ECO:0000256" key="1">
    <source>
        <dbReference type="ARBA" id="ARBA00009776"/>
    </source>
</evidence>
<evidence type="ECO:0000256" key="7">
    <source>
        <dbReference type="ARBA" id="ARBA00022777"/>
    </source>
</evidence>
<dbReference type="SUPFAM" id="SSF52540">
    <property type="entry name" value="P-loop containing nucleoside triphosphate hydrolases"/>
    <property type="match status" value="1"/>
</dbReference>
<dbReference type="AlphaFoldDB" id="A0A520KQU2"/>
<reference evidence="12 13" key="1">
    <citation type="journal article" date="2019" name="Nat. Microbiol.">
        <title>Wide diversity of methane and short-chain alkane metabolisms in uncultured archaea.</title>
        <authorList>
            <person name="Borrel G."/>
            <person name="Adam P.S."/>
            <person name="McKay L.J."/>
            <person name="Chen L.X."/>
            <person name="Sierra-Garcia I.N."/>
            <person name="Sieber C.M."/>
            <person name="Letourneur Q."/>
            <person name="Ghozlane A."/>
            <person name="Andersen G.L."/>
            <person name="Li W.J."/>
            <person name="Hallam S.J."/>
            <person name="Muyzer G."/>
            <person name="de Oliveira V.M."/>
            <person name="Inskeep W.P."/>
            <person name="Banfield J.F."/>
            <person name="Gribaldo S."/>
        </authorList>
    </citation>
    <scope>NUCLEOTIDE SEQUENCE [LARGE SCALE GENOMIC DNA]</scope>
    <source>
        <strain evidence="12">NM1a</strain>
    </source>
</reference>
<dbReference type="HAMAP" id="MF_00165">
    <property type="entry name" value="Thymidylate_kinase"/>
    <property type="match status" value="1"/>
</dbReference>
<proteinExistence type="inferred from homology"/>
<feature type="binding site" evidence="10">
    <location>
        <begin position="16"/>
        <end position="23"/>
    </location>
    <ligand>
        <name>ATP</name>
        <dbReference type="ChEBI" id="CHEBI:30616"/>
    </ligand>
</feature>
<evidence type="ECO:0000313" key="12">
    <source>
        <dbReference type="EMBL" id="RZN63917.1"/>
    </source>
</evidence>
<organism evidence="12 13">
    <name type="scientific">Methanoliparum thermophilum</name>
    <dbReference type="NCBI Taxonomy" id="2491083"/>
    <lineage>
        <taxon>Archaea</taxon>
        <taxon>Methanobacteriati</taxon>
        <taxon>Methanobacteriota</taxon>
        <taxon>Candidatus Methanoliparia</taxon>
        <taxon>Candidatus Methanoliparales</taxon>
        <taxon>Candidatus Methanoliparaceae</taxon>
        <taxon>Candidatus Methanoliparum</taxon>
    </lineage>
</organism>
<evidence type="ECO:0000256" key="4">
    <source>
        <dbReference type="ARBA" id="ARBA00022679"/>
    </source>
</evidence>
<dbReference type="PANTHER" id="PTHR10344:SF1">
    <property type="entry name" value="THYMIDYLATE KINASE"/>
    <property type="match status" value="1"/>
</dbReference>
<dbReference type="Gene3D" id="3.40.50.300">
    <property type="entry name" value="P-loop containing nucleotide triphosphate hydrolases"/>
    <property type="match status" value="1"/>
</dbReference>
<feature type="domain" description="Thymidylate kinase-like" evidence="11">
    <location>
        <begin position="14"/>
        <end position="207"/>
    </location>
</feature>
<keyword evidence="6 10" id="KW-0547">Nucleotide-binding</keyword>
<dbReference type="Proteomes" id="UP000317158">
    <property type="component" value="Unassembled WGS sequence"/>
</dbReference>
<evidence type="ECO:0000256" key="6">
    <source>
        <dbReference type="ARBA" id="ARBA00022741"/>
    </source>
</evidence>
<comment type="catalytic activity">
    <reaction evidence="10">
        <text>dTMP + ATP = dTDP + ADP</text>
        <dbReference type="Rhea" id="RHEA:13517"/>
        <dbReference type="ChEBI" id="CHEBI:30616"/>
        <dbReference type="ChEBI" id="CHEBI:58369"/>
        <dbReference type="ChEBI" id="CHEBI:63528"/>
        <dbReference type="ChEBI" id="CHEBI:456216"/>
        <dbReference type="EC" id="2.7.4.9"/>
    </reaction>
</comment>
<dbReference type="GO" id="GO:0005737">
    <property type="term" value="C:cytoplasm"/>
    <property type="evidence" value="ECO:0007669"/>
    <property type="project" value="TreeGrafter"/>
</dbReference>
<evidence type="ECO:0000256" key="8">
    <source>
        <dbReference type="ARBA" id="ARBA00022840"/>
    </source>
</evidence>
<dbReference type="EMBL" id="RXIF01000012">
    <property type="protein sequence ID" value="RZN63917.1"/>
    <property type="molecule type" value="Genomic_DNA"/>
</dbReference>
<evidence type="ECO:0000313" key="13">
    <source>
        <dbReference type="Proteomes" id="UP000317158"/>
    </source>
</evidence>
<keyword evidence="8 10" id="KW-0067">ATP-binding</keyword>
<evidence type="ECO:0000256" key="5">
    <source>
        <dbReference type="ARBA" id="ARBA00022727"/>
    </source>
</evidence>
<dbReference type="InterPro" id="IPR018094">
    <property type="entry name" value="Thymidylate_kinase"/>
</dbReference>
<evidence type="ECO:0000256" key="2">
    <source>
        <dbReference type="ARBA" id="ARBA00012980"/>
    </source>
</evidence>
<dbReference type="InterPro" id="IPR039430">
    <property type="entry name" value="Thymidylate_kin-like_dom"/>
</dbReference>
<evidence type="ECO:0000256" key="3">
    <source>
        <dbReference type="ARBA" id="ARBA00013355"/>
    </source>
</evidence>
<dbReference type="NCBIfam" id="TIGR00041">
    <property type="entry name" value="DTMP_kinase"/>
    <property type="match status" value="1"/>
</dbReference>
<dbReference type="GO" id="GO:0004798">
    <property type="term" value="F:dTMP kinase activity"/>
    <property type="evidence" value="ECO:0007669"/>
    <property type="project" value="UniProtKB-UniRule"/>
</dbReference>
<dbReference type="GO" id="GO:0006233">
    <property type="term" value="P:dTDP biosynthetic process"/>
    <property type="evidence" value="ECO:0007669"/>
    <property type="project" value="InterPro"/>
</dbReference>
<keyword evidence="5 10" id="KW-0545">Nucleotide biosynthesis</keyword>
<accession>A0A520KQU2</accession>
<dbReference type="InterPro" id="IPR027417">
    <property type="entry name" value="P-loop_NTPase"/>
</dbReference>
<evidence type="ECO:0000259" key="11">
    <source>
        <dbReference type="Pfam" id="PF02223"/>
    </source>
</evidence>
<dbReference type="PANTHER" id="PTHR10344">
    <property type="entry name" value="THYMIDYLATE KINASE"/>
    <property type="match status" value="1"/>
</dbReference>
<keyword evidence="4 10" id="KW-0808">Transferase</keyword>
<evidence type="ECO:0000256" key="10">
    <source>
        <dbReference type="HAMAP-Rule" id="MF_00165"/>
    </source>
</evidence>
<dbReference type="Pfam" id="PF02223">
    <property type="entry name" value="Thymidylate_kin"/>
    <property type="match status" value="1"/>
</dbReference>
<gene>
    <name evidence="10 12" type="primary">tmk</name>
    <name evidence="12" type="ORF">EF806_06725</name>
</gene>